<evidence type="ECO:0000256" key="2">
    <source>
        <dbReference type="ARBA" id="ARBA00022723"/>
    </source>
</evidence>
<sequence length="296" mass="31255">MGFLRGAAALAVLAVLAAAGFFWITAPPGLPRDMAQALASAVPDAQRGERIYLAAGCGSCHAAPEAEGEARLVLAGGMRFPSDFGTFLAPNISPSAAGIGGWSTADLALALTRGVSPEGRHYYPAFPYTSYIGMQPGDIADLKAYLDTLPASEAASLPHEVGFPFSYRRSLAIWKRMFLREGPVIADAPEPGRYLVEVLGHCGECHSPRNPLGAVDRNRWLSGAEIAGGQGRVPDITPAGLDWSQEDIAYYLESGFTPDFDSVGGHMAYIVDNYARLPAADRDAVAAYLANLPAGE</sequence>
<feature type="domain" description="Cytochrome c" evidence="5">
    <location>
        <begin position="187"/>
        <end position="293"/>
    </location>
</feature>
<protein>
    <submittedName>
        <fullName evidence="6">Cytochrome c</fullName>
    </submittedName>
</protein>
<dbReference type="AlphaFoldDB" id="A0A8J6Z913"/>
<comment type="caution">
    <text evidence="6">The sequence shown here is derived from an EMBL/GenBank/DDBJ whole genome shotgun (WGS) entry which is preliminary data.</text>
</comment>
<dbReference type="RefSeq" id="WP_193182077.1">
    <property type="nucleotide sequence ID" value="NZ_JACVXA010000023.1"/>
</dbReference>
<dbReference type="PANTHER" id="PTHR35008">
    <property type="entry name" value="BLL4482 PROTEIN-RELATED"/>
    <property type="match status" value="1"/>
</dbReference>
<dbReference type="GO" id="GO:0046872">
    <property type="term" value="F:metal ion binding"/>
    <property type="evidence" value="ECO:0007669"/>
    <property type="project" value="UniProtKB-KW"/>
</dbReference>
<evidence type="ECO:0000256" key="1">
    <source>
        <dbReference type="ARBA" id="ARBA00022617"/>
    </source>
</evidence>
<gene>
    <name evidence="6" type="ORF">ICN82_09650</name>
</gene>
<evidence type="ECO:0000256" key="4">
    <source>
        <dbReference type="PROSITE-ProRule" id="PRU00433"/>
    </source>
</evidence>
<keyword evidence="1 4" id="KW-0349">Heme</keyword>
<dbReference type="InterPro" id="IPR009056">
    <property type="entry name" value="Cyt_c-like_dom"/>
</dbReference>
<feature type="domain" description="Cytochrome c" evidence="5">
    <location>
        <begin position="43"/>
        <end position="150"/>
    </location>
</feature>
<dbReference type="Proteomes" id="UP000609121">
    <property type="component" value="Unassembled WGS sequence"/>
</dbReference>
<proteinExistence type="predicted"/>
<dbReference type="PANTHER" id="PTHR35008:SF8">
    <property type="entry name" value="ALCOHOL DEHYDROGENASE CYTOCHROME C SUBUNIT"/>
    <property type="match status" value="1"/>
</dbReference>
<dbReference type="GO" id="GO:0009055">
    <property type="term" value="F:electron transfer activity"/>
    <property type="evidence" value="ECO:0007669"/>
    <property type="project" value="InterPro"/>
</dbReference>
<dbReference type="PROSITE" id="PS51007">
    <property type="entry name" value="CYTC"/>
    <property type="match status" value="2"/>
</dbReference>
<accession>A0A8J6Z913</accession>
<name>A0A8J6Z913_9RHOB</name>
<dbReference type="EMBL" id="JACVXA010000023">
    <property type="protein sequence ID" value="MBE3638465.1"/>
    <property type="molecule type" value="Genomic_DNA"/>
</dbReference>
<evidence type="ECO:0000256" key="3">
    <source>
        <dbReference type="ARBA" id="ARBA00023004"/>
    </source>
</evidence>
<dbReference type="Gene3D" id="1.10.760.10">
    <property type="entry name" value="Cytochrome c-like domain"/>
    <property type="match status" value="1"/>
</dbReference>
<dbReference type="Pfam" id="PF00034">
    <property type="entry name" value="Cytochrom_C"/>
    <property type="match status" value="1"/>
</dbReference>
<dbReference type="InterPro" id="IPR051459">
    <property type="entry name" value="Cytochrome_c-type_DH"/>
</dbReference>
<dbReference type="GO" id="GO:0020037">
    <property type="term" value="F:heme binding"/>
    <property type="evidence" value="ECO:0007669"/>
    <property type="project" value="InterPro"/>
</dbReference>
<organism evidence="6 7">
    <name type="scientific">Mangrovicoccus algicola</name>
    <dbReference type="NCBI Taxonomy" id="2771008"/>
    <lineage>
        <taxon>Bacteria</taxon>
        <taxon>Pseudomonadati</taxon>
        <taxon>Pseudomonadota</taxon>
        <taxon>Alphaproteobacteria</taxon>
        <taxon>Rhodobacterales</taxon>
        <taxon>Paracoccaceae</taxon>
        <taxon>Mangrovicoccus</taxon>
    </lineage>
</organism>
<evidence type="ECO:0000259" key="5">
    <source>
        <dbReference type="PROSITE" id="PS51007"/>
    </source>
</evidence>
<evidence type="ECO:0000313" key="6">
    <source>
        <dbReference type="EMBL" id="MBE3638465.1"/>
    </source>
</evidence>
<evidence type="ECO:0000313" key="7">
    <source>
        <dbReference type="Proteomes" id="UP000609121"/>
    </source>
</evidence>
<dbReference type="SUPFAM" id="SSF46626">
    <property type="entry name" value="Cytochrome c"/>
    <property type="match status" value="2"/>
</dbReference>
<keyword evidence="7" id="KW-1185">Reference proteome</keyword>
<keyword evidence="3 4" id="KW-0408">Iron</keyword>
<reference evidence="6" key="1">
    <citation type="submission" date="2020-09" db="EMBL/GenBank/DDBJ databases">
        <title>A novel bacterium of genus Mangrovicoccus, isolated from South China Sea.</title>
        <authorList>
            <person name="Huang H."/>
            <person name="Mo K."/>
            <person name="Hu Y."/>
        </authorList>
    </citation>
    <scope>NUCLEOTIDE SEQUENCE</scope>
    <source>
        <strain evidence="6">HB182678</strain>
    </source>
</reference>
<keyword evidence="2 4" id="KW-0479">Metal-binding</keyword>
<dbReference type="InterPro" id="IPR036909">
    <property type="entry name" value="Cyt_c-like_dom_sf"/>
</dbReference>